<protein>
    <recommendedName>
        <fullName evidence="2">Tet-like 2OG-Fe(II) oxygenase domain-containing protein</fullName>
    </recommendedName>
</protein>
<feature type="domain" description="Tet-like 2OG-Fe(II) oxygenase" evidence="2">
    <location>
        <begin position="185"/>
        <end position="235"/>
    </location>
</feature>
<name>A0A0L6UJ33_9BASI</name>
<keyword evidence="4" id="KW-1185">Reference proteome</keyword>
<comment type="caution">
    <text evidence="3">The sequence shown here is derived from an EMBL/GenBank/DDBJ whole genome shotgun (WGS) entry which is preliminary data.</text>
</comment>
<feature type="compositionally biased region" description="Polar residues" evidence="1">
    <location>
        <begin position="1"/>
        <end position="14"/>
    </location>
</feature>
<sequence>LEEYNSWHQGCSHQSTRKHQRNKTEGQERTAAYKIHYILGFQTSCKLRDFDHFEKSRKLENQDPKKYSQPPPSQQSIHDCKPTPEEIMNAYSITKNPARLQSKKIIADMTFTDLETLTTQSCLDLEFLLNFLENSNMFVNTFGSEGWLCGGLVWAIGWHKEMTELESRWQDIAKFILFDRQCRGKNQQFMIKHNLPSLICDPKIPDQNTEECKNFFSPNLTFTSQGFFNHPHKDHHFLFPDCGFGIDLKPDTIV</sequence>
<dbReference type="OrthoDB" id="2499742at2759"/>
<dbReference type="AlphaFoldDB" id="A0A0L6UJ33"/>
<evidence type="ECO:0000313" key="3">
    <source>
        <dbReference type="EMBL" id="KNZ47815.1"/>
    </source>
</evidence>
<accession>A0A0L6UJ33</accession>
<feature type="non-terminal residue" evidence="3">
    <location>
        <position position="1"/>
    </location>
</feature>
<dbReference type="Pfam" id="PF20515">
    <property type="entry name" value="2OG-FeII_Oxy_6"/>
    <property type="match status" value="1"/>
</dbReference>
<evidence type="ECO:0000259" key="2">
    <source>
        <dbReference type="Pfam" id="PF20515"/>
    </source>
</evidence>
<gene>
    <name evidence="3" type="ORF">VP01_6111g1</name>
</gene>
<organism evidence="3 4">
    <name type="scientific">Puccinia sorghi</name>
    <dbReference type="NCBI Taxonomy" id="27349"/>
    <lineage>
        <taxon>Eukaryota</taxon>
        <taxon>Fungi</taxon>
        <taxon>Dikarya</taxon>
        <taxon>Basidiomycota</taxon>
        <taxon>Pucciniomycotina</taxon>
        <taxon>Pucciniomycetes</taxon>
        <taxon>Pucciniales</taxon>
        <taxon>Pucciniaceae</taxon>
        <taxon>Puccinia</taxon>
    </lineage>
</organism>
<reference evidence="3 4" key="1">
    <citation type="submission" date="2015-08" db="EMBL/GenBank/DDBJ databases">
        <title>Next Generation Sequencing and Analysis of the Genome of Puccinia sorghi L Schw, the Causal Agent of Maize Common Rust.</title>
        <authorList>
            <person name="Rochi L."/>
            <person name="Burguener G."/>
            <person name="Darino M."/>
            <person name="Turjanski A."/>
            <person name="Kreff E."/>
            <person name="Dieguez M.J."/>
            <person name="Sacco F."/>
        </authorList>
    </citation>
    <scope>NUCLEOTIDE SEQUENCE [LARGE SCALE GENOMIC DNA]</scope>
    <source>
        <strain evidence="3 4">RO10H11247</strain>
    </source>
</reference>
<feature type="region of interest" description="Disordered" evidence="1">
    <location>
        <begin position="58"/>
        <end position="81"/>
    </location>
</feature>
<dbReference type="VEuPathDB" id="FungiDB:VP01_6111g1"/>
<dbReference type="EMBL" id="LAVV01011399">
    <property type="protein sequence ID" value="KNZ47815.1"/>
    <property type="molecule type" value="Genomic_DNA"/>
</dbReference>
<evidence type="ECO:0000256" key="1">
    <source>
        <dbReference type="SAM" id="MobiDB-lite"/>
    </source>
</evidence>
<evidence type="ECO:0000313" key="4">
    <source>
        <dbReference type="Proteomes" id="UP000037035"/>
    </source>
</evidence>
<dbReference type="STRING" id="27349.A0A0L6UJ33"/>
<feature type="region of interest" description="Disordered" evidence="1">
    <location>
        <begin position="1"/>
        <end position="27"/>
    </location>
</feature>
<proteinExistence type="predicted"/>
<dbReference type="InterPro" id="IPR046798">
    <property type="entry name" value="2OG-FeII_Oxy_6"/>
</dbReference>
<dbReference type="Proteomes" id="UP000037035">
    <property type="component" value="Unassembled WGS sequence"/>
</dbReference>